<dbReference type="Proteomes" id="UP000649617">
    <property type="component" value="Unassembled WGS sequence"/>
</dbReference>
<evidence type="ECO:0000313" key="3">
    <source>
        <dbReference type="Proteomes" id="UP000649617"/>
    </source>
</evidence>
<accession>A0A812UNS4</accession>
<feature type="compositionally biased region" description="Low complexity" evidence="1">
    <location>
        <begin position="239"/>
        <end position="268"/>
    </location>
</feature>
<proteinExistence type="predicted"/>
<dbReference type="EMBL" id="CAJNIZ010037546">
    <property type="protein sequence ID" value="CAE7571792.1"/>
    <property type="molecule type" value="Genomic_DNA"/>
</dbReference>
<name>A0A812UNS4_SYMPI</name>
<gene>
    <name evidence="2" type="primary">GIP</name>
    <name evidence="2" type="ORF">SPIL2461_LOCUS15390</name>
</gene>
<sequence>MTRVNDAMGSDDGARWWKDKASGRWEPIARSKRTFSIEEAMAVYSFKDRRFFLAKKSPGQVVFRRLSAQERQHFEKARHKEIKALLDSGAISILSLDESHKFRELHGDHILESKFVDRWKPTEEFTALAEDFDPSDYVEGSHATCHRKKRSDSAFHLSEPFSPSGGISEVDGMFPGCQEGQLILLHTEVYGLCSGPSWWRRTLIDYLLRFLGYKLNPYDKCVLTLPDEPKPLSSDDGETASTKATRTSSTTATTRTSTSCTTSRTARTVESVGQEHATGKTRGFIVIQVDDLLEAGDGEHRRRMQLLEERFKFGKVVRLLDVENGTGYSGKRIVQYSDFSFGYTMNDYVLHRIKAVNVQRRVLKRDAATVLLNEAEVTQYRAALAALNWVSREGRPDCAAAASILASRFPSPTIEDLYELNEVLGQLKNHAVTLVIHAIPESQVRHFIISDSSHDPSGRVKPQHGWLQGITTPGFNRGDKSPVSIMSWRSRKLRRKAGNTLLCESIALSTALGALERQVAMWRSLISASFTAREITVEDTEEAEMRGQASAVASECNAYVDPNAVAVVDAKSLYDGVHSEQAQGEDDRSALEMAVIQESLKALKGRIRWVPHNKNPADGLTKLVGAHMVPLLELISSNSFTLEEEQGILESGKQSSLRMKSKI</sequence>
<comment type="caution">
    <text evidence="2">The sequence shown here is derived from an EMBL/GenBank/DDBJ whole genome shotgun (WGS) entry which is preliminary data.</text>
</comment>
<organism evidence="2 3">
    <name type="scientific">Symbiodinium pilosum</name>
    <name type="common">Dinoflagellate</name>
    <dbReference type="NCBI Taxonomy" id="2952"/>
    <lineage>
        <taxon>Eukaryota</taxon>
        <taxon>Sar</taxon>
        <taxon>Alveolata</taxon>
        <taxon>Dinophyceae</taxon>
        <taxon>Suessiales</taxon>
        <taxon>Symbiodiniaceae</taxon>
        <taxon>Symbiodinium</taxon>
    </lineage>
</organism>
<protein>
    <submittedName>
        <fullName evidence="2">GIP protein</fullName>
    </submittedName>
</protein>
<reference evidence="2" key="1">
    <citation type="submission" date="2021-02" db="EMBL/GenBank/DDBJ databases">
        <authorList>
            <person name="Dougan E. K."/>
            <person name="Rhodes N."/>
            <person name="Thang M."/>
            <person name="Chan C."/>
        </authorList>
    </citation>
    <scope>NUCLEOTIDE SEQUENCE</scope>
</reference>
<dbReference type="AlphaFoldDB" id="A0A812UNS4"/>
<feature type="region of interest" description="Disordered" evidence="1">
    <location>
        <begin position="227"/>
        <end position="275"/>
    </location>
</feature>
<dbReference type="OrthoDB" id="446815at2759"/>
<evidence type="ECO:0000313" key="2">
    <source>
        <dbReference type="EMBL" id="CAE7571792.1"/>
    </source>
</evidence>
<keyword evidence="3" id="KW-1185">Reference proteome</keyword>
<evidence type="ECO:0000256" key="1">
    <source>
        <dbReference type="SAM" id="MobiDB-lite"/>
    </source>
</evidence>